<gene>
    <name evidence="6" type="ORF">ACJRO7_013211</name>
</gene>
<dbReference type="EMBL" id="JBJKBG010000002">
    <property type="protein sequence ID" value="KAL3752514.1"/>
    <property type="molecule type" value="Genomic_DNA"/>
</dbReference>
<comment type="similarity">
    <text evidence="2">Belongs to the NET family.</text>
</comment>
<evidence type="ECO:0000256" key="1">
    <source>
        <dbReference type="ARBA" id="ARBA00023054"/>
    </source>
</evidence>
<name>A0ABD3LL81_EUCGL</name>
<evidence type="ECO:0000256" key="4">
    <source>
        <dbReference type="SAM" id="MobiDB-lite"/>
    </source>
</evidence>
<keyword evidence="1 3" id="KW-0175">Coiled coil</keyword>
<feature type="coiled-coil region" evidence="3">
    <location>
        <begin position="537"/>
        <end position="620"/>
    </location>
</feature>
<proteinExistence type="inferred from homology"/>
<dbReference type="PROSITE" id="PS51774">
    <property type="entry name" value="NAB"/>
    <property type="match status" value="1"/>
</dbReference>
<dbReference type="AlphaFoldDB" id="A0ABD3LL81"/>
<sequence>MADFGGSSGVPFACLCRGFCSGGVDAPHHDSCWFFRPSPSQLFVACSAGSPHKGSLRPSTMKRTEFRKSHSWWWDSHIGAKNSKWLADNLEEMDQGVKRMLKLIEEDADSFAKKAEMYYKRRPDLISHVEEFYRMYRSLAERYDHLTGELRRNIPSDLQSQGSGISDIGFELPSSLPSPDLKLGRRRSGLQAAGFDFFLGSGGNNSDGFHREGDELSSLTDSEPECDSSSVNNYSVYSGSGIDQGLQLKVMELENELRDMRERVQMQREENGDGLRREVKYDASDDIASITLKYEKELKTANEKVRLSEEEIAKLKIQLQKYGSKECDNDMSELDALKLTKGDTKMQEVELDIHETLESQLPGSKNQVLVEEIRILKEKLQDGMTEIASLKKELEDSRSSEKNCLSQDQLELAQKDASTWKTKYNAEKREVSKFQERMLRMKASLSDRDHEIRELRTAVSDAEEKIFPEKYQIKAEISRLLEERSHMEQQLREEESRGRYLEDEIRKVKAESKGTEERLNKVIEHMKAEMSAGADCLENLKRSYDMLLSERNELDAEVLRLKEEVRSNEDKMDQKNRQLEKLNMEHVELIAASEGLQKVVEEWRRRAKEMEEEIQRRDGMILESAEQKREAIRQLCFSLEHYRNNYHKLRHACVKHKKFTSIA</sequence>
<evidence type="ECO:0000313" key="6">
    <source>
        <dbReference type="EMBL" id="KAL3752514.1"/>
    </source>
</evidence>
<feature type="coiled-coil region" evidence="3">
    <location>
        <begin position="445"/>
        <end position="511"/>
    </location>
</feature>
<evidence type="ECO:0000313" key="7">
    <source>
        <dbReference type="Proteomes" id="UP001634007"/>
    </source>
</evidence>
<feature type="domain" description="NAB" evidence="5">
    <location>
        <begin position="70"/>
        <end position="150"/>
    </location>
</feature>
<evidence type="ECO:0000256" key="3">
    <source>
        <dbReference type="SAM" id="Coils"/>
    </source>
</evidence>
<accession>A0ABD3LL81</accession>
<dbReference type="PANTHER" id="PTHR32258">
    <property type="entry name" value="PROTEIN NETWORKED 4A"/>
    <property type="match status" value="1"/>
</dbReference>
<feature type="region of interest" description="Disordered" evidence="4">
    <location>
        <begin position="209"/>
        <end position="233"/>
    </location>
</feature>
<protein>
    <recommendedName>
        <fullName evidence="5">NAB domain-containing protein</fullName>
    </recommendedName>
</protein>
<evidence type="ECO:0000256" key="2">
    <source>
        <dbReference type="ARBA" id="ARBA00038006"/>
    </source>
</evidence>
<organism evidence="6 7">
    <name type="scientific">Eucalyptus globulus</name>
    <name type="common">Tasmanian blue gum</name>
    <dbReference type="NCBI Taxonomy" id="34317"/>
    <lineage>
        <taxon>Eukaryota</taxon>
        <taxon>Viridiplantae</taxon>
        <taxon>Streptophyta</taxon>
        <taxon>Embryophyta</taxon>
        <taxon>Tracheophyta</taxon>
        <taxon>Spermatophyta</taxon>
        <taxon>Magnoliopsida</taxon>
        <taxon>eudicotyledons</taxon>
        <taxon>Gunneridae</taxon>
        <taxon>Pentapetalae</taxon>
        <taxon>rosids</taxon>
        <taxon>malvids</taxon>
        <taxon>Myrtales</taxon>
        <taxon>Myrtaceae</taxon>
        <taxon>Myrtoideae</taxon>
        <taxon>Eucalypteae</taxon>
        <taxon>Eucalyptus</taxon>
    </lineage>
</organism>
<keyword evidence="7" id="KW-1185">Reference proteome</keyword>
<dbReference type="InterPro" id="IPR051861">
    <property type="entry name" value="NET_actin-binding_domain"/>
</dbReference>
<dbReference type="Pfam" id="PF07765">
    <property type="entry name" value="KIP1"/>
    <property type="match status" value="1"/>
</dbReference>
<comment type="caution">
    <text evidence="6">The sequence shown here is derived from an EMBL/GenBank/DDBJ whole genome shotgun (WGS) entry which is preliminary data.</text>
</comment>
<feature type="coiled-coil region" evidence="3">
    <location>
        <begin position="243"/>
        <end position="325"/>
    </location>
</feature>
<dbReference type="PANTHER" id="PTHR32258:SF3">
    <property type="entry name" value="PROTEIN NETWORKED 4A"/>
    <property type="match status" value="1"/>
</dbReference>
<evidence type="ECO:0000259" key="5">
    <source>
        <dbReference type="PROSITE" id="PS51774"/>
    </source>
</evidence>
<dbReference type="InterPro" id="IPR011684">
    <property type="entry name" value="NAB"/>
</dbReference>
<reference evidence="6 7" key="1">
    <citation type="submission" date="2024-11" db="EMBL/GenBank/DDBJ databases">
        <title>Chromosome-level genome assembly of Eucalyptus globulus Labill. provides insights into its genome evolution.</title>
        <authorList>
            <person name="Li X."/>
        </authorList>
    </citation>
    <scope>NUCLEOTIDE SEQUENCE [LARGE SCALE GENOMIC DNA]</scope>
    <source>
        <strain evidence="6">CL2024</strain>
        <tissue evidence="6">Fresh tender leaves</tissue>
    </source>
</reference>
<dbReference type="Proteomes" id="UP001634007">
    <property type="component" value="Unassembled WGS sequence"/>
</dbReference>